<dbReference type="Gene3D" id="3.40.50.1820">
    <property type="entry name" value="alpha/beta hydrolase"/>
    <property type="match status" value="1"/>
</dbReference>
<keyword evidence="7" id="KW-1185">Reference proteome</keyword>
<comment type="similarity">
    <text evidence="1">Belongs to the peptidase S33 family.</text>
</comment>
<dbReference type="GO" id="GO:0097176">
    <property type="term" value="P:epoxide metabolic process"/>
    <property type="evidence" value="ECO:0007669"/>
    <property type="project" value="TreeGrafter"/>
</dbReference>
<name>A0A7W5JVE9_9ACTN</name>
<dbReference type="Pfam" id="PF06441">
    <property type="entry name" value="EHN"/>
    <property type="match status" value="1"/>
</dbReference>
<dbReference type="Proteomes" id="UP000565572">
    <property type="component" value="Unassembled WGS sequence"/>
</dbReference>
<dbReference type="InterPro" id="IPR016292">
    <property type="entry name" value="Epoxide_hydrolase"/>
</dbReference>
<feature type="domain" description="Epoxide hydrolase N-terminal" evidence="5">
    <location>
        <begin position="12"/>
        <end position="110"/>
    </location>
</feature>
<dbReference type="PANTHER" id="PTHR21661:SF35">
    <property type="entry name" value="EPOXIDE HYDROLASE"/>
    <property type="match status" value="1"/>
</dbReference>
<comment type="caution">
    <text evidence="6">The sequence shown here is derived from an EMBL/GenBank/DDBJ whole genome shotgun (WGS) entry which is preliminary data.</text>
</comment>
<feature type="active site" description="Nucleophile" evidence="4">
    <location>
        <position position="168"/>
    </location>
</feature>
<dbReference type="RefSeq" id="WP_198423322.1">
    <property type="nucleotide sequence ID" value="NZ_JACHZG010000001.1"/>
</dbReference>
<evidence type="ECO:0000313" key="6">
    <source>
        <dbReference type="EMBL" id="MBB3326920.1"/>
    </source>
</evidence>
<organism evidence="6 7">
    <name type="scientific">Microlunatus antarcticus</name>
    <dbReference type="NCBI Taxonomy" id="53388"/>
    <lineage>
        <taxon>Bacteria</taxon>
        <taxon>Bacillati</taxon>
        <taxon>Actinomycetota</taxon>
        <taxon>Actinomycetes</taxon>
        <taxon>Propionibacteriales</taxon>
        <taxon>Propionibacteriaceae</taxon>
        <taxon>Microlunatus</taxon>
    </lineage>
</organism>
<evidence type="ECO:0000256" key="3">
    <source>
        <dbReference type="ARBA" id="ARBA00022801"/>
    </source>
</evidence>
<feature type="active site" description="Proton donor" evidence="4">
    <location>
        <position position="296"/>
    </location>
</feature>
<sequence length="381" mass="41338">MIAGPDAAPPVVPEAELDDLRRRLAGYRRVALPAGHGWERGTDGDVLAELVTHWHDAYDWREHEARLRNLPWVLTTDPTTPVRAIRTRGTGEGRPTVVLLHGWPDSVLRFTRVLPLLTDVDVVVPALPGFPFAAPVERGGLSAWDAGTAVAAALEELGVERYVLSAGDVGTDVAEAVAAQHPDRVAALHLTDVTQMRYLLDPPGDLTAEEAAFVERGHRWQAAEGAYGHEQSTRPHTLAVGLGDSPAGLAAWLVEKLRSWTDCAGDVGAVFSRDELLTWVTAYWTTGAIGTSFTPYVEASTQRRPGRILPPAVFTIFPHDLANPPRSWAERFFDVAGWQELEAGGHFAAWERPDEYAAGVRAALRLAEGTSPLRSGRVSSA</sequence>
<dbReference type="InterPro" id="IPR010497">
    <property type="entry name" value="Epoxide_hydro_N"/>
</dbReference>
<dbReference type="InterPro" id="IPR000639">
    <property type="entry name" value="Epox_hydrolase-like"/>
</dbReference>
<dbReference type="PRINTS" id="PR00412">
    <property type="entry name" value="EPOXHYDRLASE"/>
</dbReference>
<evidence type="ECO:0000259" key="5">
    <source>
        <dbReference type="Pfam" id="PF06441"/>
    </source>
</evidence>
<dbReference type="EMBL" id="JACHZG010000001">
    <property type="protein sequence ID" value="MBB3326920.1"/>
    <property type="molecule type" value="Genomic_DNA"/>
</dbReference>
<evidence type="ECO:0000256" key="2">
    <source>
        <dbReference type="ARBA" id="ARBA00022797"/>
    </source>
</evidence>
<proteinExistence type="inferred from homology"/>
<dbReference type="SUPFAM" id="SSF53474">
    <property type="entry name" value="alpha/beta-Hydrolases"/>
    <property type="match status" value="1"/>
</dbReference>
<protein>
    <submittedName>
        <fullName evidence="6">Pimeloyl-ACP methyl ester carboxylesterase</fullName>
    </submittedName>
</protein>
<dbReference type="PANTHER" id="PTHR21661">
    <property type="entry name" value="EPOXIDE HYDROLASE 1-RELATED"/>
    <property type="match status" value="1"/>
</dbReference>
<feature type="active site" description="Proton acceptor" evidence="4">
    <location>
        <position position="346"/>
    </location>
</feature>
<gene>
    <name evidence="6" type="ORF">FHX39_001864</name>
</gene>
<keyword evidence="3" id="KW-0378">Hydrolase</keyword>
<evidence type="ECO:0000313" key="7">
    <source>
        <dbReference type="Proteomes" id="UP000565572"/>
    </source>
</evidence>
<dbReference type="InterPro" id="IPR029058">
    <property type="entry name" value="AB_hydrolase_fold"/>
</dbReference>
<keyword evidence="2" id="KW-0058">Aromatic hydrocarbons catabolism</keyword>
<evidence type="ECO:0000256" key="1">
    <source>
        <dbReference type="ARBA" id="ARBA00010088"/>
    </source>
</evidence>
<evidence type="ECO:0000256" key="4">
    <source>
        <dbReference type="PIRSR" id="PIRSR001112-1"/>
    </source>
</evidence>
<dbReference type="GO" id="GO:0004301">
    <property type="term" value="F:epoxide hydrolase activity"/>
    <property type="evidence" value="ECO:0007669"/>
    <property type="project" value="TreeGrafter"/>
</dbReference>
<reference evidence="6 7" key="1">
    <citation type="submission" date="2020-08" db="EMBL/GenBank/DDBJ databases">
        <title>Sequencing the genomes of 1000 actinobacteria strains.</title>
        <authorList>
            <person name="Klenk H.-P."/>
        </authorList>
    </citation>
    <scope>NUCLEOTIDE SEQUENCE [LARGE SCALE GENOMIC DNA]</scope>
    <source>
        <strain evidence="6 7">DSM 11053</strain>
    </source>
</reference>
<accession>A0A7W5JVE9</accession>
<dbReference type="AlphaFoldDB" id="A0A7W5JVE9"/>
<dbReference type="PIRSF" id="PIRSF001112">
    <property type="entry name" value="Epoxide_hydrolase"/>
    <property type="match status" value="1"/>
</dbReference>